<organism evidence="3">
    <name type="scientific">Octactis speculum</name>
    <dbReference type="NCBI Taxonomy" id="3111310"/>
    <lineage>
        <taxon>Eukaryota</taxon>
        <taxon>Sar</taxon>
        <taxon>Stramenopiles</taxon>
        <taxon>Ochrophyta</taxon>
        <taxon>Dictyochophyceae</taxon>
        <taxon>Dictyochales</taxon>
        <taxon>Dictyochaceae</taxon>
        <taxon>Octactis</taxon>
    </lineage>
</organism>
<feature type="signal peptide" evidence="2">
    <location>
        <begin position="1"/>
        <end position="26"/>
    </location>
</feature>
<sequence length="360" mass="39764">MTFCDNSSNRMKMILILAIALTSSNAFRPAISIPRAVLIKTQVSYLSELEDDDKKKEREAAEGGEKPYEKYEREQYGVPQKGALQPENYDSFIDDDGFDGGDGQVGVVGSEDNAMETFDMSQAVGTSNARGRVFDNAIGGTESKMTQKNVFGRSTGYAEELAENEDMVDIDEYGEDRLSARRQQYENWRNQRELKGNQIMELEDLAGVTGQKYDPRSGSSSYFEALNAGTNQDTKEWNMIGGKDATTFSTEAAVGLSKGDITAVIEMTANFPKPSFSEIMVENDVMTFEDFKVGFSPDSDVGDFQITPLAGELARRGGDPTRLAVVFLPQAPGDGTTKHLFVIVETEESKWTYEIRGTVM</sequence>
<feature type="compositionally biased region" description="Basic and acidic residues" evidence="1">
    <location>
        <begin position="52"/>
        <end position="68"/>
    </location>
</feature>
<evidence type="ECO:0000256" key="1">
    <source>
        <dbReference type="SAM" id="MobiDB-lite"/>
    </source>
</evidence>
<protein>
    <submittedName>
        <fullName evidence="3">Uncharacterized protein</fullName>
    </submittedName>
</protein>
<dbReference type="EMBL" id="HBGS01007218">
    <property type="protein sequence ID" value="CAD9379147.1"/>
    <property type="molecule type" value="Transcribed_RNA"/>
</dbReference>
<accession>A0A7S2AVT2</accession>
<evidence type="ECO:0000313" key="3">
    <source>
        <dbReference type="EMBL" id="CAD9379147.1"/>
    </source>
</evidence>
<evidence type="ECO:0000256" key="2">
    <source>
        <dbReference type="SAM" id="SignalP"/>
    </source>
</evidence>
<proteinExistence type="predicted"/>
<feature type="region of interest" description="Disordered" evidence="1">
    <location>
        <begin position="49"/>
        <end position="68"/>
    </location>
</feature>
<reference evidence="3" key="1">
    <citation type="submission" date="2021-01" db="EMBL/GenBank/DDBJ databases">
        <authorList>
            <person name="Corre E."/>
            <person name="Pelletier E."/>
            <person name="Niang G."/>
            <person name="Scheremetjew M."/>
            <person name="Finn R."/>
            <person name="Kale V."/>
            <person name="Holt S."/>
            <person name="Cochrane G."/>
            <person name="Meng A."/>
            <person name="Brown T."/>
            <person name="Cohen L."/>
        </authorList>
    </citation>
    <scope>NUCLEOTIDE SEQUENCE</scope>
    <source>
        <strain evidence="3">CCMP1381</strain>
    </source>
</reference>
<dbReference type="AlphaFoldDB" id="A0A7S2AVT2"/>
<gene>
    <name evidence="3" type="ORF">DSPE1174_LOCUS3735</name>
</gene>
<feature type="chain" id="PRO_5031269844" evidence="2">
    <location>
        <begin position="27"/>
        <end position="360"/>
    </location>
</feature>
<keyword evidence="2" id="KW-0732">Signal</keyword>
<name>A0A7S2AVT2_9STRA</name>